<dbReference type="Proteomes" id="UP000095285">
    <property type="component" value="Unassembled WGS sequence"/>
</dbReference>
<dbReference type="SUPFAM" id="SSF101908">
    <property type="entry name" value="Putative isomerase YbhE"/>
    <property type="match status" value="1"/>
</dbReference>
<evidence type="ECO:0000256" key="2">
    <source>
        <dbReference type="ARBA" id="ARBA00022574"/>
    </source>
</evidence>
<sequence length="355" mass="39563">MTEPLSLMYGIDLPARSIVGLPAEQERTLFLVGTLSLKQDNQVCLLEVDDDWLQITKRSFNHLAGEIWCISSSSVDPNIIATCYVASRSGVGLWKLNDDESNLIDLAQYESPLKSGRCISAEFHPSGNKMAIAVNNFVLLADVSNSLKIENSTSVDSKAPISASVWSPHSNGSTLAIAYDASVKGIDIRSLQEAFCIEHVNSPRVRNLDFNPNMQHIVATCGDDFRVALWDMRKVNTPLKFLQDHSHWVWCVKFNPIHDQLLLSAGSDARLFLNSLESLSSESIHSLALVQDESYSSPENILGDERLEKMEEHEESVYSCAWAGNDPWVFASVSFDGRVIVSKVKRHHKYAILRL</sequence>
<evidence type="ECO:0000256" key="1">
    <source>
        <dbReference type="ARBA" id="ARBA00005672"/>
    </source>
</evidence>
<dbReference type="RefSeq" id="XP_003139476.1">
    <property type="nucleotide sequence ID" value="XM_003139428.2"/>
</dbReference>
<dbReference type="InParanoid" id="A0A1I7W024"/>
<reference evidence="5 6" key="1">
    <citation type="submission" date="2012-04" db="EMBL/GenBank/DDBJ databases">
        <title>The Genome Sequence of Loa loa.</title>
        <authorList>
            <consortium name="The Broad Institute Genome Sequencing Platform"/>
            <consortium name="Broad Institute Genome Sequencing Center for Infectious Disease"/>
            <person name="Nutman T.B."/>
            <person name="Fink D.L."/>
            <person name="Russ C."/>
            <person name="Young S."/>
            <person name="Zeng Q."/>
            <person name="Gargeya S."/>
            <person name="Alvarado L."/>
            <person name="Berlin A."/>
            <person name="Chapman S.B."/>
            <person name="Chen Z."/>
            <person name="Freedman E."/>
            <person name="Gellesch M."/>
            <person name="Goldberg J."/>
            <person name="Griggs A."/>
            <person name="Gujja S."/>
            <person name="Heilman E.R."/>
            <person name="Heiman D."/>
            <person name="Howarth C."/>
            <person name="Mehta T."/>
            <person name="Neiman D."/>
            <person name="Pearson M."/>
            <person name="Roberts A."/>
            <person name="Saif S."/>
            <person name="Shea T."/>
            <person name="Shenoy N."/>
            <person name="Sisk P."/>
            <person name="Stolte C."/>
            <person name="Sykes S."/>
            <person name="White J."/>
            <person name="Yandava C."/>
            <person name="Haas B."/>
            <person name="Henn M.R."/>
            <person name="Nusbaum C."/>
            <person name="Birren B."/>
        </authorList>
    </citation>
    <scope>NUCLEOTIDE SEQUENCE [LARGE SCALE GENOMIC DNA]</scope>
</reference>
<dbReference type="STRING" id="7209.A0A1I7W024"/>
<dbReference type="GeneID" id="9941284"/>
<organism evidence="6 7">
    <name type="scientific">Loa loa</name>
    <name type="common">Eye worm</name>
    <name type="synonym">Filaria loa</name>
    <dbReference type="NCBI Taxonomy" id="7209"/>
    <lineage>
        <taxon>Eukaryota</taxon>
        <taxon>Metazoa</taxon>
        <taxon>Ecdysozoa</taxon>
        <taxon>Nematoda</taxon>
        <taxon>Chromadorea</taxon>
        <taxon>Rhabditida</taxon>
        <taxon>Spirurina</taxon>
        <taxon>Spiruromorpha</taxon>
        <taxon>Filarioidea</taxon>
        <taxon>Onchocercidae</taxon>
        <taxon>Loa</taxon>
    </lineage>
</organism>
<dbReference type="WBParaSite" id="EN70_8160">
    <property type="protein sequence ID" value="EN70_8160"/>
    <property type="gene ID" value="EN70_8160"/>
</dbReference>
<dbReference type="GO" id="GO:1904811">
    <property type="term" value="P:positive regulation of dense core granule transport"/>
    <property type="evidence" value="ECO:0007669"/>
    <property type="project" value="EnsemblMetazoa"/>
</dbReference>
<dbReference type="SMART" id="SM00320">
    <property type="entry name" value="WD40"/>
    <property type="match status" value="5"/>
</dbReference>
<dbReference type="InterPro" id="IPR001680">
    <property type="entry name" value="WD40_rpt"/>
</dbReference>
<dbReference type="GO" id="GO:1901046">
    <property type="term" value="P:positive regulation of egg-laying behavior"/>
    <property type="evidence" value="ECO:0007669"/>
    <property type="project" value="EnsemblMetazoa"/>
</dbReference>
<evidence type="ECO:0000313" key="5">
    <source>
        <dbReference type="EMBL" id="EFO24593.1"/>
    </source>
</evidence>
<accession>A0A1I7W024</accession>
<dbReference type="InterPro" id="IPR019775">
    <property type="entry name" value="WD40_repeat_CS"/>
</dbReference>
<evidence type="ECO:0000259" key="4">
    <source>
        <dbReference type="Pfam" id="PF23609"/>
    </source>
</evidence>
<dbReference type="AlphaFoldDB" id="A0A1I7W024"/>
<dbReference type="OrthoDB" id="196957at2759"/>
<dbReference type="PROSITE" id="PS00678">
    <property type="entry name" value="WD_REPEATS_1"/>
    <property type="match status" value="1"/>
</dbReference>
<dbReference type="PANTHER" id="PTHR14205:SF15">
    <property type="entry name" value="EARP AND GARP COMPLEX-INTERACTING PROTEIN 1"/>
    <property type="match status" value="1"/>
</dbReference>
<dbReference type="Pfam" id="PF00400">
    <property type="entry name" value="WD40"/>
    <property type="match status" value="1"/>
</dbReference>
<evidence type="ECO:0000256" key="3">
    <source>
        <dbReference type="ARBA" id="ARBA00022737"/>
    </source>
</evidence>
<dbReference type="PANTHER" id="PTHR14205">
    <property type="entry name" value="WD-REPEAT PROTEIN"/>
    <property type="match status" value="1"/>
</dbReference>
<dbReference type="EMBL" id="JH712183">
    <property type="protein sequence ID" value="EFO24593.1"/>
    <property type="molecule type" value="Genomic_DNA"/>
</dbReference>
<keyword evidence="3" id="KW-0677">Repeat</keyword>
<name>A0A1I7W024_LOALO</name>
<evidence type="ECO:0000313" key="6">
    <source>
        <dbReference type="Proteomes" id="UP000095285"/>
    </source>
</evidence>
<dbReference type="InterPro" id="IPR040323">
    <property type="entry name" value="EIPR1"/>
</dbReference>
<dbReference type="CTD" id="9941284"/>
<keyword evidence="6" id="KW-1185">Reference proteome</keyword>
<reference evidence="7" key="2">
    <citation type="submission" date="2016-11" db="UniProtKB">
        <authorList>
            <consortium name="WormBaseParasite"/>
        </authorList>
    </citation>
    <scope>IDENTIFICATION</scope>
</reference>
<dbReference type="Pfam" id="PF23609">
    <property type="entry name" value="Beta-prop_EIPR1"/>
    <property type="match status" value="1"/>
</dbReference>
<dbReference type="GO" id="GO:0016567">
    <property type="term" value="P:protein ubiquitination"/>
    <property type="evidence" value="ECO:0007669"/>
    <property type="project" value="TreeGrafter"/>
</dbReference>
<dbReference type="Gene3D" id="2.130.10.10">
    <property type="entry name" value="YVTN repeat-like/Quinoprotein amine dehydrogenase"/>
    <property type="match status" value="1"/>
</dbReference>
<dbReference type="KEGG" id="loa:LOAG_03891"/>
<dbReference type="InterPro" id="IPR015943">
    <property type="entry name" value="WD40/YVTN_repeat-like_dom_sf"/>
</dbReference>
<keyword evidence="2" id="KW-0853">WD repeat</keyword>
<evidence type="ECO:0000313" key="7">
    <source>
        <dbReference type="WBParaSite" id="EN70_8160"/>
    </source>
</evidence>
<protein>
    <submittedName>
        <fullName evidence="7">WD_REPEATS_REGION domain-containing protein</fullName>
    </submittedName>
</protein>
<dbReference type="FunCoup" id="A0A1I7W024">
    <property type="interactions" value="2089"/>
</dbReference>
<feature type="domain" description="EIPR1-like beta-propeller" evidence="4">
    <location>
        <begin position="6"/>
        <end position="272"/>
    </location>
</feature>
<dbReference type="OMA" id="HKYAILR"/>
<gene>
    <name evidence="5 7" type="ORF">LOAG_03891</name>
</gene>
<dbReference type="InterPro" id="IPR059104">
    <property type="entry name" value="Beta-prop_EIPR1-like"/>
</dbReference>
<proteinExistence type="inferred from homology"/>
<dbReference type="GO" id="GO:0090326">
    <property type="term" value="P:positive regulation of locomotion involved in locomotory behavior"/>
    <property type="evidence" value="ECO:0007669"/>
    <property type="project" value="EnsemblMetazoa"/>
</dbReference>
<comment type="similarity">
    <text evidence="1">Belongs to the WD repeat EIPR1 family.</text>
</comment>
<dbReference type="eggNOG" id="KOG1007">
    <property type="taxonomic scope" value="Eukaryota"/>
</dbReference>
<accession>A0A1S0U3D9</accession>